<sequence>MKIEVVPRFRIEGKYYTMDQLPEEQVREIVIEKLDLAMAALKYERKRAAK</sequence>
<name>A0ABQ0BSJ9_9FIRM</name>
<gene>
    <name evidence="1" type="ORF">K340107D12_23270</name>
</gene>
<evidence type="ECO:0000313" key="2">
    <source>
        <dbReference type="Proteomes" id="UP001600941"/>
    </source>
</evidence>
<keyword evidence="2" id="KW-1185">Reference proteome</keyword>
<protein>
    <submittedName>
        <fullName evidence="1">Uncharacterized protein</fullName>
    </submittedName>
</protein>
<dbReference type="RefSeq" id="WP_158587361.1">
    <property type="nucleotide sequence ID" value="NZ_AP031413.1"/>
</dbReference>
<organism evidence="1 2">
    <name type="scientific">Blautia parvula</name>
    <dbReference type="NCBI Taxonomy" id="2877527"/>
    <lineage>
        <taxon>Bacteria</taxon>
        <taxon>Bacillati</taxon>
        <taxon>Bacillota</taxon>
        <taxon>Clostridia</taxon>
        <taxon>Lachnospirales</taxon>
        <taxon>Lachnospiraceae</taxon>
        <taxon>Blautia</taxon>
    </lineage>
</organism>
<dbReference type="EMBL" id="BAABZQ010000001">
    <property type="protein sequence ID" value="GAA6499511.1"/>
    <property type="molecule type" value="Genomic_DNA"/>
</dbReference>
<accession>A0ABQ0BSJ9</accession>
<reference evidence="1 2" key="1">
    <citation type="submission" date="2024-04" db="EMBL/GenBank/DDBJ databases">
        <title>Defined microbial consortia suppress multidrug-resistant proinflammatory Enterobacteriaceae via ecological control.</title>
        <authorList>
            <person name="Furuichi M."/>
            <person name="Kawaguchi T."/>
            <person name="Pust M."/>
            <person name="Yasuma K."/>
            <person name="Plichta D."/>
            <person name="Hasegawa N."/>
            <person name="Ohya T."/>
            <person name="Bhattarai S."/>
            <person name="Sasajima S."/>
            <person name="Aoto Y."/>
            <person name="Tuganbaev T."/>
            <person name="Yaginuma M."/>
            <person name="Ueda M."/>
            <person name="Okahashi N."/>
            <person name="Amafuji K."/>
            <person name="Kiridooshi Y."/>
            <person name="Sugita K."/>
            <person name="Strazar M."/>
            <person name="Skelly A."/>
            <person name="Suda W."/>
            <person name="Hattori M."/>
            <person name="Nakamoto N."/>
            <person name="Caballero S."/>
            <person name="Norman J."/>
            <person name="Olle B."/>
            <person name="Tanoue T."/>
            <person name="Arita M."/>
            <person name="Bucci V."/>
            <person name="Atarashi K."/>
            <person name="Xavier R."/>
            <person name="Honda K."/>
        </authorList>
    </citation>
    <scope>NUCLEOTIDE SEQUENCE [LARGE SCALE GENOMIC DNA]</scope>
    <source>
        <strain evidence="2">k34-0107-D12</strain>
    </source>
</reference>
<comment type="caution">
    <text evidence="1">The sequence shown here is derived from an EMBL/GenBank/DDBJ whole genome shotgun (WGS) entry which is preliminary data.</text>
</comment>
<proteinExistence type="predicted"/>
<dbReference type="Proteomes" id="UP001600941">
    <property type="component" value="Unassembled WGS sequence"/>
</dbReference>
<evidence type="ECO:0000313" key="1">
    <source>
        <dbReference type="EMBL" id="GAA6499511.1"/>
    </source>
</evidence>